<evidence type="ECO:0000256" key="1">
    <source>
        <dbReference type="SAM" id="MobiDB-lite"/>
    </source>
</evidence>
<keyword evidence="4" id="KW-1185">Reference proteome</keyword>
<accession>K1X7U9</accession>
<feature type="compositionally biased region" description="Polar residues" evidence="1">
    <location>
        <begin position="24"/>
        <end position="35"/>
    </location>
</feature>
<dbReference type="InterPro" id="IPR057684">
    <property type="entry name" value="DUF7924"/>
</dbReference>
<dbReference type="HOGENOM" id="CLU_652239_0_0_1"/>
<dbReference type="PANTHER" id="PTHR42470:SF1">
    <property type="entry name" value="VAST DOMAIN-CONTAINING PROTEIN"/>
    <property type="match status" value="1"/>
</dbReference>
<evidence type="ECO:0000313" key="3">
    <source>
        <dbReference type="EMBL" id="EKD16703.1"/>
    </source>
</evidence>
<gene>
    <name evidence="3" type="ORF">MBM_05172</name>
</gene>
<evidence type="ECO:0000313" key="4">
    <source>
        <dbReference type="Proteomes" id="UP000006753"/>
    </source>
</evidence>
<dbReference type="Pfam" id="PF25545">
    <property type="entry name" value="DUF7924"/>
    <property type="match status" value="1"/>
</dbReference>
<reference evidence="3 4" key="1">
    <citation type="journal article" date="2012" name="BMC Genomics">
        <title>Sequencing the genome of Marssonina brunnea reveals fungus-poplar co-evolution.</title>
        <authorList>
            <person name="Zhu S."/>
            <person name="Cao Y.-Z."/>
            <person name="Jiang C."/>
            <person name="Tan B.-Y."/>
            <person name="Wang Z."/>
            <person name="Feng S."/>
            <person name="Zhang L."/>
            <person name="Su X.-H."/>
            <person name="Brejova B."/>
            <person name="Vinar T."/>
            <person name="Xu M."/>
            <person name="Wang M.-X."/>
            <person name="Zhang S.-G."/>
            <person name="Huang M.-R."/>
            <person name="Wu R."/>
            <person name="Zhou Y."/>
        </authorList>
    </citation>
    <scope>NUCLEOTIDE SEQUENCE [LARGE SCALE GENOMIC DNA]</scope>
    <source>
        <strain evidence="3 4">MB_m1</strain>
    </source>
</reference>
<dbReference type="GeneID" id="18761107"/>
<feature type="region of interest" description="Disordered" evidence="1">
    <location>
        <begin position="1"/>
        <end position="42"/>
    </location>
</feature>
<sequence length="421" mass="47691">MERRRNAFAIPSTPPISWCPPSAAPTTPISDSASSGRKKRLDEDPLYRSTNLFANHIHLRSDHETFPSHVAELVKDMHKDRKSPGPRSAQLPHDIQDLENLEMGTAEVVVKVYFESNIFEKPRGPEASILKRVDNLPMLPHAVPCTNPNFKVSDPKPDMIYGYGPGAFPQREQLTSMGEEAMANSEGLLYPFFVIEFEVDRLWVATNQCLGASATCINIAQSLSNRLKQCGNDQVRKLDSAVFSIAMNGTEARLYISWKHSKIDYYTRKVDSFLLERPDDYARFRKIVRNIIDWGRIERLGEIRSSLDDLLEENFADIGNAKPKREATAKPQVSKAPPVATMVFDPPLSSVVVRIGLSSLRIYHSRQASLQIVTTTERTPMIDLTKRNVGRVSRRAIRKEIFYRISLRTLLIFRLPLKFPG</sequence>
<dbReference type="OMA" id="HEEMPEC"/>
<dbReference type="InParanoid" id="K1X7U9"/>
<dbReference type="STRING" id="1072389.K1X7U9"/>
<dbReference type="PANTHER" id="PTHR42470">
    <property type="entry name" value="VAST DOMAIN-CONTAINING PROTEIN"/>
    <property type="match status" value="1"/>
</dbReference>
<dbReference type="Proteomes" id="UP000006753">
    <property type="component" value="Unassembled WGS sequence"/>
</dbReference>
<dbReference type="eggNOG" id="ENOG502RKZ4">
    <property type="taxonomic scope" value="Eukaryota"/>
</dbReference>
<dbReference type="EMBL" id="JH921438">
    <property type="protein sequence ID" value="EKD16703.1"/>
    <property type="molecule type" value="Genomic_DNA"/>
</dbReference>
<feature type="domain" description="DUF7924" evidence="2">
    <location>
        <begin position="149"/>
        <end position="306"/>
    </location>
</feature>
<organism evidence="3 4">
    <name type="scientific">Marssonina brunnea f. sp. multigermtubi (strain MB_m1)</name>
    <name type="common">Marssonina leaf spot fungus</name>
    <dbReference type="NCBI Taxonomy" id="1072389"/>
    <lineage>
        <taxon>Eukaryota</taxon>
        <taxon>Fungi</taxon>
        <taxon>Dikarya</taxon>
        <taxon>Ascomycota</taxon>
        <taxon>Pezizomycotina</taxon>
        <taxon>Leotiomycetes</taxon>
        <taxon>Helotiales</taxon>
        <taxon>Drepanopezizaceae</taxon>
        <taxon>Drepanopeziza</taxon>
    </lineage>
</organism>
<proteinExistence type="predicted"/>
<protein>
    <recommendedName>
        <fullName evidence="2">DUF7924 domain-containing protein</fullName>
    </recommendedName>
</protein>
<dbReference type="KEGG" id="mbe:MBM_05172"/>
<dbReference type="AlphaFoldDB" id="K1X7U9"/>
<evidence type="ECO:0000259" key="2">
    <source>
        <dbReference type="Pfam" id="PF25545"/>
    </source>
</evidence>
<name>K1X7U9_MARBU</name>
<dbReference type="OrthoDB" id="5426775at2759"/>